<protein>
    <submittedName>
        <fullName evidence="1">Uncharacterized protein</fullName>
    </submittedName>
</protein>
<accession>A0ABX2ERW8</accession>
<comment type="caution">
    <text evidence="1">The sequence shown here is derived from an EMBL/GenBank/DDBJ whole genome shotgun (WGS) entry which is preliminary data.</text>
</comment>
<dbReference type="EMBL" id="JABRWJ010000011">
    <property type="protein sequence ID" value="NRF71376.1"/>
    <property type="molecule type" value="Genomic_DNA"/>
</dbReference>
<evidence type="ECO:0000313" key="1">
    <source>
        <dbReference type="EMBL" id="NRF71376.1"/>
    </source>
</evidence>
<evidence type="ECO:0000313" key="2">
    <source>
        <dbReference type="Proteomes" id="UP000737171"/>
    </source>
</evidence>
<reference evidence="1 2" key="1">
    <citation type="submission" date="2020-05" db="EMBL/GenBank/DDBJ databases">
        <title>Aquincola sp. isolate from soil.</title>
        <authorList>
            <person name="Han J."/>
            <person name="Kim D.-U."/>
        </authorList>
    </citation>
    <scope>NUCLEOTIDE SEQUENCE [LARGE SCALE GENOMIC DNA]</scope>
    <source>
        <strain evidence="1 2">S2</strain>
    </source>
</reference>
<dbReference type="RefSeq" id="WP_173132405.1">
    <property type="nucleotide sequence ID" value="NZ_JABRWJ010000011.1"/>
</dbReference>
<sequence length="144" mass="15864">MNAVAKELGTLQLNFASAKFLPFLPEECQENPGVYGFELALWVAQRLIEAGIASGYPFGEDWGWFVECIDDQAEIRIGCSSVSNEGDGYTGEAITWRIFIKQLVSLMQRLKGTPTSPSVKTIARTLQVALEAEGIAVTFEEIEQ</sequence>
<gene>
    <name evidence="1" type="ORF">HLB44_30765</name>
</gene>
<dbReference type="Proteomes" id="UP000737171">
    <property type="component" value="Unassembled WGS sequence"/>
</dbReference>
<proteinExistence type="predicted"/>
<name>A0ABX2ERW8_9BURK</name>
<organism evidence="1 2">
    <name type="scientific">Pseudaquabacterium terrae</name>
    <dbReference type="NCBI Taxonomy" id="2732868"/>
    <lineage>
        <taxon>Bacteria</taxon>
        <taxon>Pseudomonadati</taxon>
        <taxon>Pseudomonadota</taxon>
        <taxon>Betaproteobacteria</taxon>
        <taxon>Burkholderiales</taxon>
        <taxon>Sphaerotilaceae</taxon>
        <taxon>Pseudaquabacterium</taxon>
    </lineage>
</organism>
<keyword evidence="2" id="KW-1185">Reference proteome</keyword>